<evidence type="ECO:0000256" key="2">
    <source>
        <dbReference type="ARBA" id="ARBA00022679"/>
    </source>
</evidence>
<keyword evidence="2" id="KW-0808">Transferase</keyword>
<evidence type="ECO:0000256" key="4">
    <source>
        <dbReference type="ARBA" id="ARBA00022723"/>
    </source>
</evidence>
<evidence type="ECO:0000259" key="9">
    <source>
        <dbReference type="PROSITE" id="PS50173"/>
    </source>
</evidence>
<protein>
    <submittedName>
        <fullName evidence="10">DNA polymerase eta</fullName>
    </submittedName>
</protein>
<proteinExistence type="predicted"/>
<dbReference type="OMA" id="AKSKWIN"/>
<sequence>MDSQIYVCKHIVVLKITQSSGGEILKENIYFKGMETRGDDDKERVIGLIDMDCFECQVYQRDKPKLKGSPCVVANSKGRIVSVNYEARPSGISRSLCVSDAKKKCENLTVFKIPDVLGKPDNSKLRHASQEVLDIIKDYIGKNGLDQIVLEYSPTDEFYLDLTNQVDHELQNVFKKAYYGMIASSQIFPHLIAILLFLCTLLQHNSLAALFVCLLIMPKFLKELKSTRERMRLHCGASLIRRVCNEIESKSRMTASGGVSGNKFRAKLASSENKPNGVAIIEGNDFNDILSSKKIRDVPGLKSGLGEKVSSTWGIREIQELKKYSRDELQRYLEADEVDKILNILTGIDPSPVIAKEFSAAIHCRKTIFAARQTGHGETYGAGKGKPNLQKLFTDRCTELLERLEEEKKRNGRRAKNISVEISYLTNPSDESSAKGNVRTFTPKWVQGAARMAKEGVRLEIWTYFEKKDT</sequence>
<dbReference type="GO" id="GO:0046872">
    <property type="term" value="F:metal ion binding"/>
    <property type="evidence" value="ECO:0007669"/>
    <property type="project" value="UniProtKB-KW"/>
</dbReference>
<reference evidence="10 11" key="1">
    <citation type="submission" date="2015-12" db="EMBL/GenBank/DDBJ databases">
        <title>The genome of Folsomia candida.</title>
        <authorList>
            <person name="Faddeeva A."/>
            <person name="Derks M.F."/>
            <person name="Anvar Y."/>
            <person name="Smit S."/>
            <person name="Van Straalen N."/>
            <person name="Roelofs D."/>
        </authorList>
    </citation>
    <scope>NUCLEOTIDE SEQUENCE [LARGE SCALE GENOMIC DNA]</scope>
    <source>
        <strain evidence="10 11">VU population</strain>
        <tissue evidence="10">Whole body</tissue>
    </source>
</reference>
<dbReference type="SUPFAM" id="SSF56672">
    <property type="entry name" value="DNA/RNA polymerases"/>
    <property type="match status" value="1"/>
</dbReference>
<dbReference type="FunFam" id="3.40.1170.60:FF:000003">
    <property type="entry name" value="DNA polymerase eta"/>
    <property type="match status" value="1"/>
</dbReference>
<feature type="domain" description="UmuC" evidence="9">
    <location>
        <begin position="46"/>
        <end position="302"/>
    </location>
</feature>
<dbReference type="Gene3D" id="3.30.70.270">
    <property type="match status" value="1"/>
</dbReference>
<dbReference type="GO" id="GO:0003887">
    <property type="term" value="F:DNA-directed DNA polymerase activity"/>
    <property type="evidence" value="ECO:0007669"/>
    <property type="project" value="TreeGrafter"/>
</dbReference>
<dbReference type="InterPro" id="IPR001126">
    <property type="entry name" value="UmuC"/>
</dbReference>
<dbReference type="GO" id="GO:0005657">
    <property type="term" value="C:replication fork"/>
    <property type="evidence" value="ECO:0007669"/>
    <property type="project" value="TreeGrafter"/>
</dbReference>
<dbReference type="PROSITE" id="PS50173">
    <property type="entry name" value="UMUC"/>
    <property type="match status" value="1"/>
</dbReference>
<dbReference type="GO" id="GO:0009314">
    <property type="term" value="P:response to radiation"/>
    <property type="evidence" value="ECO:0007669"/>
    <property type="project" value="TreeGrafter"/>
</dbReference>
<evidence type="ECO:0000256" key="5">
    <source>
        <dbReference type="ARBA" id="ARBA00022763"/>
    </source>
</evidence>
<comment type="caution">
    <text evidence="10">The sequence shown here is derived from an EMBL/GenBank/DDBJ whole genome shotgun (WGS) entry which is preliminary data.</text>
</comment>
<keyword evidence="4" id="KW-0479">Metal-binding</keyword>
<dbReference type="InterPro" id="IPR043502">
    <property type="entry name" value="DNA/RNA_pol_sf"/>
</dbReference>
<dbReference type="PANTHER" id="PTHR45873:SF1">
    <property type="entry name" value="DNA POLYMERASE ETA"/>
    <property type="match status" value="1"/>
</dbReference>
<dbReference type="Pfam" id="PF00817">
    <property type="entry name" value="IMS"/>
    <property type="match status" value="1"/>
</dbReference>
<dbReference type="GO" id="GO:0005634">
    <property type="term" value="C:nucleus"/>
    <property type="evidence" value="ECO:0007669"/>
    <property type="project" value="UniProtKB-SubCell"/>
</dbReference>
<dbReference type="GO" id="GO:0035861">
    <property type="term" value="C:site of double-strand break"/>
    <property type="evidence" value="ECO:0007669"/>
    <property type="project" value="TreeGrafter"/>
</dbReference>
<dbReference type="GO" id="GO:0006281">
    <property type="term" value="P:DNA repair"/>
    <property type="evidence" value="ECO:0007669"/>
    <property type="project" value="UniProtKB-KW"/>
</dbReference>
<keyword evidence="7" id="KW-0234">DNA repair</keyword>
<dbReference type="PANTHER" id="PTHR45873">
    <property type="entry name" value="DNA POLYMERASE ETA"/>
    <property type="match status" value="1"/>
</dbReference>
<keyword evidence="5" id="KW-0227">DNA damage</keyword>
<gene>
    <name evidence="10" type="ORF">Fcan01_23781</name>
</gene>
<dbReference type="Gene3D" id="1.10.150.20">
    <property type="entry name" value="5' to 3' exonuclease, C-terminal subdomain"/>
    <property type="match status" value="1"/>
</dbReference>
<keyword evidence="6" id="KW-0460">Magnesium</keyword>
<evidence type="ECO:0000256" key="8">
    <source>
        <dbReference type="ARBA" id="ARBA00023242"/>
    </source>
</evidence>
<accession>A0A226D7Z9</accession>
<comment type="subcellular location">
    <subcellularLocation>
        <location evidence="1">Nucleus</location>
    </subcellularLocation>
</comment>
<keyword evidence="3" id="KW-0548">Nucleotidyltransferase</keyword>
<evidence type="ECO:0000313" key="11">
    <source>
        <dbReference type="Proteomes" id="UP000198287"/>
    </source>
</evidence>
<keyword evidence="11" id="KW-1185">Reference proteome</keyword>
<evidence type="ECO:0000256" key="1">
    <source>
        <dbReference type="ARBA" id="ARBA00004123"/>
    </source>
</evidence>
<organism evidence="10 11">
    <name type="scientific">Folsomia candida</name>
    <name type="common">Springtail</name>
    <dbReference type="NCBI Taxonomy" id="158441"/>
    <lineage>
        <taxon>Eukaryota</taxon>
        <taxon>Metazoa</taxon>
        <taxon>Ecdysozoa</taxon>
        <taxon>Arthropoda</taxon>
        <taxon>Hexapoda</taxon>
        <taxon>Collembola</taxon>
        <taxon>Entomobryomorpha</taxon>
        <taxon>Isotomoidea</taxon>
        <taxon>Isotomidae</taxon>
        <taxon>Proisotominae</taxon>
        <taxon>Folsomia</taxon>
    </lineage>
</organism>
<dbReference type="OrthoDB" id="5723at2759"/>
<dbReference type="GO" id="GO:0042276">
    <property type="term" value="P:error-prone translesion synthesis"/>
    <property type="evidence" value="ECO:0007669"/>
    <property type="project" value="TreeGrafter"/>
</dbReference>
<dbReference type="STRING" id="158441.A0A226D7Z9"/>
<name>A0A226D7Z9_FOLCA</name>
<evidence type="ECO:0000256" key="3">
    <source>
        <dbReference type="ARBA" id="ARBA00022695"/>
    </source>
</evidence>
<evidence type="ECO:0000256" key="7">
    <source>
        <dbReference type="ARBA" id="ARBA00023204"/>
    </source>
</evidence>
<evidence type="ECO:0000313" key="10">
    <source>
        <dbReference type="EMBL" id="OXA41349.1"/>
    </source>
</evidence>
<dbReference type="InterPro" id="IPR043128">
    <property type="entry name" value="Rev_trsase/Diguanyl_cyclase"/>
</dbReference>
<dbReference type="AlphaFoldDB" id="A0A226D7Z9"/>
<evidence type="ECO:0000256" key="6">
    <source>
        <dbReference type="ARBA" id="ARBA00022842"/>
    </source>
</evidence>
<dbReference type="Proteomes" id="UP000198287">
    <property type="component" value="Unassembled WGS sequence"/>
</dbReference>
<dbReference type="Gene3D" id="3.40.1170.60">
    <property type="match status" value="1"/>
</dbReference>
<dbReference type="EMBL" id="LNIX01000029">
    <property type="protein sequence ID" value="OXA41349.1"/>
    <property type="molecule type" value="Genomic_DNA"/>
</dbReference>
<dbReference type="InterPro" id="IPR052230">
    <property type="entry name" value="DNA_polymerase_eta"/>
</dbReference>
<keyword evidence="8" id="KW-0539">Nucleus</keyword>
<dbReference type="PIRSF" id="PIRSF036603">
    <property type="entry name" value="DPol_eta"/>
    <property type="match status" value="1"/>
</dbReference>